<dbReference type="InterPro" id="IPR001412">
    <property type="entry name" value="aa-tRNA-synth_I_CS"/>
</dbReference>
<comment type="subunit">
    <text evidence="10">Monomer.</text>
</comment>
<reference evidence="14 15" key="1">
    <citation type="submission" date="2017-09" db="EMBL/GenBank/DDBJ databases">
        <title>Depth-based differentiation of microbial function through sediment-hosted aquifers and enrichment of novel symbionts in the deep terrestrial subsurface.</title>
        <authorList>
            <person name="Probst A.J."/>
            <person name="Ladd B."/>
            <person name="Jarett J.K."/>
            <person name="Geller-Mcgrath D.E."/>
            <person name="Sieber C.M."/>
            <person name="Emerson J.B."/>
            <person name="Anantharaman K."/>
            <person name="Thomas B.C."/>
            <person name="Malmstrom R."/>
            <person name="Stieglmeier M."/>
            <person name="Klingl A."/>
            <person name="Woyke T."/>
            <person name="Ryan C.M."/>
            <person name="Banfield J.F."/>
        </authorList>
    </citation>
    <scope>NUCLEOTIDE SEQUENCE [LARGE SCALE GENOMIC DNA]</scope>
    <source>
        <strain evidence="14">CG23_combo_of_CG06-09_8_20_14_all_40_13</strain>
    </source>
</reference>
<evidence type="ECO:0000256" key="11">
    <source>
        <dbReference type="RuleBase" id="RU363038"/>
    </source>
</evidence>
<proteinExistence type="inferred from homology"/>
<dbReference type="EC" id="6.1.1.19" evidence="10"/>
<dbReference type="InterPro" id="IPR009080">
    <property type="entry name" value="tRNAsynth_Ia_anticodon-bd"/>
</dbReference>
<evidence type="ECO:0000256" key="2">
    <source>
        <dbReference type="ARBA" id="ARBA00005594"/>
    </source>
</evidence>
<dbReference type="PRINTS" id="PR01038">
    <property type="entry name" value="TRNASYNTHARG"/>
</dbReference>
<evidence type="ECO:0000259" key="12">
    <source>
        <dbReference type="SMART" id="SM00836"/>
    </source>
</evidence>
<dbReference type="SUPFAM" id="SSF52374">
    <property type="entry name" value="Nucleotidylyl transferase"/>
    <property type="match status" value="1"/>
</dbReference>
<dbReference type="PANTHER" id="PTHR11956:SF5">
    <property type="entry name" value="ARGININE--TRNA LIGASE, CYTOPLASMIC"/>
    <property type="match status" value="1"/>
</dbReference>
<evidence type="ECO:0000259" key="13">
    <source>
        <dbReference type="SMART" id="SM01016"/>
    </source>
</evidence>
<dbReference type="GO" id="GO:0005524">
    <property type="term" value="F:ATP binding"/>
    <property type="evidence" value="ECO:0007669"/>
    <property type="project" value="UniProtKB-UniRule"/>
</dbReference>
<keyword evidence="4 10" id="KW-0436">Ligase</keyword>
<evidence type="ECO:0000313" key="14">
    <source>
        <dbReference type="EMBL" id="PIP21422.1"/>
    </source>
</evidence>
<evidence type="ECO:0000256" key="5">
    <source>
        <dbReference type="ARBA" id="ARBA00022741"/>
    </source>
</evidence>
<dbReference type="FunFam" id="1.10.730.10:FF:000008">
    <property type="entry name" value="Arginine--tRNA ligase"/>
    <property type="match status" value="1"/>
</dbReference>
<keyword evidence="8 10" id="KW-0030">Aminoacyl-tRNA synthetase</keyword>
<comment type="similarity">
    <text evidence="2 10 11">Belongs to the class-I aminoacyl-tRNA synthetase family.</text>
</comment>
<dbReference type="Pfam" id="PF05746">
    <property type="entry name" value="DALR_1"/>
    <property type="match status" value="1"/>
</dbReference>
<dbReference type="GO" id="GO:0005737">
    <property type="term" value="C:cytoplasm"/>
    <property type="evidence" value="ECO:0007669"/>
    <property type="project" value="UniProtKB-SubCell"/>
</dbReference>
<dbReference type="SUPFAM" id="SSF47323">
    <property type="entry name" value="Anticodon-binding domain of a subclass of class I aminoacyl-tRNA synthetases"/>
    <property type="match status" value="1"/>
</dbReference>
<feature type="short sequence motif" description="'HIGH' region" evidence="10">
    <location>
        <begin position="117"/>
        <end position="127"/>
    </location>
</feature>
<feature type="domain" description="Arginyl tRNA synthetase N-terminal" evidence="13">
    <location>
        <begin position="4"/>
        <end position="80"/>
    </location>
</feature>
<dbReference type="InterPro" id="IPR005148">
    <property type="entry name" value="Arg-tRNA-synth_N"/>
</dbReference>
<evidence type="ECO:0000256" key="10">
    <source>
        <dbReference type="HAMAP-Rule" id="MF_00123"/>
    </source>
</evidence>
<dbReference type="Gene3D" id="3.40.50.620">
    <property type="entry name" value="HUPs"/>
    <property type="match status" value="1"/>
</dbReference>
<dbReference type="Proteomes" id="UP000231567">
    <property type="component" value="Unassembled WGS sequence"/>
</dbReference>
<dbReference type="SMART" id="SM00836">
    <property type="entry name" value="DALR_1"/>
    <property type="match status" value="1"/>
</dbReference>
<dbReference type="HAMAP" id="MF_00123">
    <property type="entry name" value="Arg_tRNA_synth"/>
    <property type="match status" value="1"/>
</dbReference>
<evidence type="ECO:0000256" key="4">
    <source>
        <dbReference type="ARBA" id="ARBA00022598"/>
    </source>
</evidence>
<dbReference type="Pfam" id="PF00750">
    <property type="entry name" value="tRNA-synt_1d"/>
    <property type="match status" value="2"/>
</dbReference>
<evidence type="ECO:0000256" key="8">
    <source>
        <dbReference type="ARBA" id="ARBA00023146"/>
    </source>
</evidence>
<keyword evidence="7 10" id="KW-0648">Protein biosynthesis</keyword>
<dbReference type="EMBL" id="PCRM01000041">
    <property type="protein sequence ID" value="PIP21422.1"/>
    <property type="molecule type" value="Genomic_DNA"/>
</dbReference>
<dbReference type="SMART" id="SM01016">
    <property type="entry name" value="Arg_tRNA_synt_N"/>
    <property type="match status" value="1"/>
</dbReference>
<accession>A0A2G9YQK0</accession>
<dbReference type="PROSITE" id="PS00178">
    <property type="entry name" value="AA_TRNA_LIGASE_I"/>
    <property type="match status" value="1"/>
</dbReference>
<comment type="caution">
    <text evidence="14">The sequence shown here is derived from an EMBL/GenBank/DDBJ whole genome shotgun (WGS) entry which is preliminary data.</text>
</comment>
<feature type="domain" description="DALR anticodon binding" evidence="12">
    <location>
        <begin position="409"/>
        <end position="532"/>
    </location>
</feature>
<dbReference type="GO" id="GO:0006420">
    <property type="term" value="P:arginyl-tRNA aminoacylation"/>
    <property type="evidence" value="ECO:0007669"/>
    <property type="project" value="UniProtKB-UniRule"/>
</dbReference>
<dbReference type="InterPro" id="IPR008909">
    <property type="entry name" value="DALR_anticod-bd"/>
</dbReference>
<dbReference type="NCBIfam" id="TIGR00456">
    <property type="entry name" value="argS"/>
    <property type="match status" value="1"/>
</dbReference>
<evidence type="ECO:0000256" key="1">
    <source>
        <dbReference type="ARBA" id="ARBA00004496"/>
    </source>
</evidence>
<dbReference type="Pfam" id="PF03485">
    <property type="entry name" value="Arg_tRNA_synt_N"/>
    <property type="match status" value="1"/>
</dbReference>
<evidence type="ECO:0000256" key="6">
    <source>
        <dbReference type="ARBA" id="ARBA00022840"/>
    </source>
</evidence>
<dbReference type="InterPro" id="IPR014729">
    <property type="entry name" value="Rossmann-like_a/b/a_fold"/>
</dbReference>
<gene>
    <name evidence="10" type="primary">argS</name>
    <name evidence="14" type="ORF">COX39_03070</name>
</gene>
<keyword evidence="5 10" id="KW-0547">Nucleotide-binding</keyword>
<dbReference type="Gene3D" id="3.30.1360.70">
    <property type="entry name" value="Arginyl tRNA synthetase N-terminal domain"/>
    <property type="match status" value="1"/>
</dbReference>
<dbReference type="PANTHER" id="PTHR11956">
    <property type="entry name" value="ARGINYL-TRNA SYNTHETASE"/>
    <property type="match status" value="1"/>
</dbReference>
<evidence type="ECO:0000313" key="15">
    <source>
        <dbReference type="Proteomes" id="UP000231567"/>
    </source>
</evidence>
<name>A0A2G9YQK0_9BACT</name>
<dbReference type="InterPro" id="IPR001278">
    <property type="entry name" value="Arg-tRNA-ligase"/>
</dbReference>
<dbReference type="CDD" id="cd00671">
    <property type="entry name" value="ArgRS_core"/>
    <property type="match status" value="1"/>
</dbReference>
<dbReference type="Gene3D" id="1.10.730.10">
    <property type="entry name" value="Isoleucyl-tRNA Synthetase, Domain 1"/>
    <property type="match status" value="1"/>
</dbReference>
<evidence type="ECO:0000256" key="9">
    <source>
        <dbReference type="ARBA" id="ARBA00049339"/>
    </source>
</evidence>
<comment type="catalytic activity">
    <reaction evidence="9 10">
        <text>tRNA(Arg) + L-arginine + ATP = L-arginyl-tRNA(Arg) + AMP + diphosphate</text>
        <dbReference type="Rhea" id="RHEA:20301"/>
        <dbReference type="Rhea" id="RHEA-COMP:9658"/>
        <dbReference type="Rhea" id="RHEA-COMP:9673"/>
        <dbReference type="ChEBI" id="CHEBI:30616"/>
        <dbReference type="ChEBI" id="CHEBI:32682"/>
        <dbReference type="ChEBI" id="CHEBI:33019"/>
        <dbReference type="ChEBI" id="CHEBI:78442"/>
        <dbReference type="ChEBI" id="CHEBI:78513"/>
        <dbReference type="ChEBI" id="CHEBI:456215"/>
        <dbReference type="EC" id="6.1.1.19"/>
    </reaction>
</comment>
<dbReference type="GO" id="GO:0004814">
    <property type="term" value="F:arginine-tRNA ligase activity"/>
    <property type="evidence" value="ECO:0007669"/>
    <property type="project" value="UniProtKB-UniRule"/>
</dbReference>
<dbReference type="AlphaFoldDB" id="A0A2G9YQK0"/>
<evidence type="ECO:0000256" key="3">
    <source>
        <dbReference type="ARBA" id="ARBA00022490"/>
    </source>
</evidence>
<sequence length="532" mass="59754">MIKDALRKLLSAQFKVEINKIRIDYPQTKFGDYSTNLAFTLAKQQKKSPTQVAQAMVDKLGQAQMLAKVEAKAGFINFYLSGQCLASVIGQILKEKRNFGHSDFGADMKVLVEFISANPTGPLTLGNGRGGFFGDVLANVLKSQGYHVSREYYVNDTGTQIENLGKSILAIKLGKKLDEDLYQGEYVKQLAKKITGENAVQVGQAAAAIILEEYLQPSIDKMGVSFDHYFSEKSLQQQGAIEHTLGILDKAGLIYHHDGATWLKTTKLGESKDDVLIKSDGQYTYFVCDIAYHLNKMQRGFNILIDILGADHAGHKPRIEKVLKILSSEIFWQGQIEILVNQLVRLVKNGQEEKMSKRSGTFVTLDQLIDKVGLDVTRFFFLSYALSTHLDFDLNLAQERSAKNPVFYVQYAHARLCSILKKAQQQGLIKNLVLSEIEFSQAEELALAKKLVQYPEILADTAFDWQVQRLPFYCKQVADLFHSFYEQCHVLPSDKNPIEKKVINSRLALVLACKQVLENCLYLMGISAPDKM</sequence>
<evidence type="ECO:0000256" key="7">
    <source>
        <dbReference type="ARBA" id="ARBA00022917"/>
    </source>
</evidence>
<dbReference type="SUPFAM" id="SSF55190">
    <property type="entry name" value="Arginyl-tRNA synthetase (ArgRS), N-terminal 'additional' domain"/>
    <property type="match status" value="1"/>
</dbReference>
<organism evidence="14 15">
    <name type="scientific">Candidatus Nealsonbacteria bacterium CG23_combo_of_CG06-09_8_20_14_all_40_13</name>
    <dbReference type="NCBI Taxonomy" id="1974724"/>
    <lineage>
        <taxon>Bacteria</taxon>
        <taxon>Candidatus Nealsoniibacteriota</taxon>
    </lineage>
</organism>
<dbReference type="InterPro" id="IPR036695">
    <property type="entry name" value="Arg-tRNA-synth_N_sf"/>
</dbReference>
<comment type="subcellular location">
    <subcellularLocation>
        <location evidence="1 10">Cytoplasm</location>
    </subcellularLocation>
</comment>
<keyword evidence="3 10" id="KW-0963">Cytoplasm</keyword>
<dbReference type="InterPro" id="IPR035684">
    <property type="entry name" value="ArgRS_core"/>
</dbReference>
<protein>
    <recommendedName>
        <fullName evidence="10">Arginine--tRNA ligase</fullName>
        <ecNumber evidence="10">6.1.1.19</ecNumber>
    </recommendedName>
    <alternativeName>
        <fullName evidence="10">Arginyl-tRNA synthetase</fullName>
        <shortName evidence="10">ArgRS</shortName>
    </alternativeName>
</protein>
<keyword evidence="6 10" id="KW-0067">ATP-binding</keyword>